<feature type="domain" description="LysR substrate-binding" evidence="2">
    <location>
        <begin position="7"/>
        <end position="194"/>
    </location>
</feature>
<dbReference type="InterPro" id="IPR005119">
    <property type="entry name" value="LysR_subst-bd"/>
</dbReference>
<accession>A0ABV7CES2</accession>
<reference evidence="4" key="1">
    <citation type="journal article" date="2019" name="Int. J. Syst. Evol. Microbiol.">
        <title>The Global Catalogue of Microorganisms (GCM) 10K type strain sequencing project: providing services to taxonomists for standard genome sequencing and annotation.</title>
        <authorList>
            <consortium name="The Broad Institute Genomics Platform"/>
            <consortium name="The Broad Institute Genome Sequencing Center for Infectious Disease"/>
            <person name="Wu L."/>
            <person name="Ma J."/>
        </authorList>
    </citation>
    <scope>NUCLEOTIDE SEQUENCE [LARGE SCALE GENOMIC DNA]</scope>
    <source>
        <strain evidence="4">KCTC 42730</strain>
    </source>
</reference>
<name>A0ABV7CES2_9GAMM</name>
<keyword evidence="4" id="KW-1185">Reference proteome</keyword>
<dbReference type="Gene3D" id="3.40.190.290">
    <property type="match status" value="1"/>
</dbReference>
<dbReference type="RefSeq" id="WP_377120120.1">
    <property type="nucleotide sequence ID" value="NZ_JBHRSD010000001.1"/>
</dbReference>
<dbReference type="InterPro" id="IPR058163">
    <property type="entry name" value="LysR-type_TF_proteobact-type"/>
</dbReference>
<dbReference type="EMBL" id="JBHRSD010000001">
    <property type="protein sequence ID" value="MFC3030976.1"/>
    <property type="molecule type" value="Genomic_DNA"/>
</dbReference>
<evidence type="ECO:0000313" key="3">
    <source>
        <dbReference type="EMBL" id="MFC3030976.1"/>
    </source>
</evidence>
<comment type="caution">
    <text evidence="3">The sequence shown here is derived from an EMBL/GenBank/DDBJ whole genome shotgun (WGS) entry which is preliminary data.</text>
</comment>
<dbReference type="PANTHER" id="PTHR30537:SF35">
    <property type="entry name" value="TRANSCRIPTIONAL REGULATORY PROTEIN"/>
    <property type="match status" value="1"/>
</dbReference>
<comment type="similarity">
    <text evidence="1">Belongs to the LysR transcriptional regulatory family.</text>
</comment>
<dbReference type="CDD" id="cd08422">
    <property type="entry name" value="PBP2_CrgA_like"/>
    <property type="match status" value="1"/>
</dbReference>
<organism evidence="3 4">
    <name type="scientific">Pseudoalteromonas fenneropenaei</name>
    <dbReference type="NCBI Taxonomy" id="1737459"/>
    <lineage>
        <taxon>Bacteria</taxon>
        <taxon>Pseudomonadati</taxon>
        <taxon>Pseudomonadota</taxon>
        <taxon>Gammaproteobacteria</taxon>
        <taxon>Alteromonadales</taxon>
        <taxon>Pseudoalteromonadaceae</taxon>
        <taxon>Pseudoalteromonas</taxon>
    </lineage>
</organism>
<evidence type="ECO:0000259" key="2">
    <source>
        <dbReference type="Pfam" id="PF03466"/>
    </source>
</evidence>
<evidence type="ECO:0000256" key="1">
    <source>
        <dbReference type="ARBA" id="ARBA00009437"/>
    </source>
</evidence>
<dbReference type="Proteomes" id="UP001595453">
    <property type="component" value="Unassembled WGS sequence"/>
</dbReference>
<gene>
    <name evidence="3" type="ORF">ACFOEE_00325</name>
</gene>
<proteinExistence type="inferred from homology"/>
<evidence type="ECO:0000313" key="4">
    <source>
        <dbReference type="Proteomes" id="UP001595453"/>
    </source>
</evidence>
<dbReference type="PANTHER" id="PTHR30537">
    <property type="entry name" value="HTH-TYPE TRANSCRIPTIONAL REGULATOR"/>
    <property type="match status" value="1"/>
</dbReference>
<dbReference type="Pfam" id="PF03466">
    <property type="entry name" value="LysR_substrate"/>
    <property type="match status" value="1"/>
</dbReference>
<protein>
    <submittedName>
        <fullName evidence="3">Substrate binding domain-containing protein</fullName>
    </submittedName>
</protein>
<sequence length="204" mass="23165">MNRAVQPYLRATLLLTTICRLIRTLLEISLDIHLGDEDVDLVEQGFDLGFRAASRPFDSAYIGRPLRKFNYHICAAPSYLAKYPAITQARDLLAHNCFEYSYFKGKNVWPLADGVKLQGNLKVNNVLFMLDIVKAGHGIGFLPEFTCREALAKGEVIEVLAEVAKPHLTLYALYPARQFVPPKVLQCITFLEHWFTRQNTVQSH</sequence>
<dbReference type="SUPFAM" id="SSF53850">
    <property type="entry name" value="Periplasmic binding protein-like II"/>
    <property type="match status" value="1"/>
</dbReference>